<evidence type="ECO:0000256" key="3">
    <source>
        <dbReference type="PIRSR" id="PIRSR037505-2"/>
    </source>
</evidence>
<keyword evidence="7" id="KW-1185">Reference proteome</keyword>
<evidence type="ECO:0000256" key="2">
    <source>
        <dbReference type="ARBA" id="ARBA00022679"/>
    </source>
</evidence>
<dbReference type="RefSeq" id="WP_147138670.1">
    <property type="nucleotide sequence ID" value="NZ_BJXA01000054.1"/>
</dbReference>
<evidence type="ECO:0000256" key="4">
    <source>
        <dbReference type="PROSITE-ProRule" id="PRU00333"/>
    </source>
</evidence>
<dbReference type="Pfam" id="PF02574">
    <property type="entry name" value="S-methyl_trans"/>
    <property type="match status" value="1"/>
</dbReference>
<comment type="caution">
    <text evidence="6">The sequence shown here is derived from an EMBL/GenBank/DDBJ whole genome shotgun (WGS) entry which is preliminary data.</text>
</comment>
<reference evidence="6 7" key="1">
    <citation type="submission" date="2019-07" db="EMBL/GenBank/DDBJ databases">
        <title>Whole genome shotgun sequence of Nocardia ninae NBRC 108245.</title>
        <authorList>
            <person name="Hosoyama A."/>
            <person name="Uohara A."/>
            <person name="Ohji S."/>
            <person name="Ichikawa N."/>
        </authorList>
    </citation>
    <scope>NUCLEOTIDE SEQUENCE [LARGE SCALE GENOMIC DNA]</scope>
    <source>
        <strain evidence="6 7">NBRC 108245</strain>
    </source>
</reference>
<accession>A0A511MLW6</accession>
<dbReference type="PANTHER" id="PTHR11103:SF18">
    <property type="entry name" value="SLR1189 PROTEIN"/>
    <property type="match status" value="1"/>
</dbReference>
<keyword evidence="3 4" id="KW-0479">Metal-binding</keyword>
<evidence type="ECO:0000256" key="1">
    <source>
        <dbReference type="ARBA" id="ARBA00022603"/>
    </source>
</evidence>
<dbReference type="InterPro" id="IPR036589">
    <property type="entry name" value="HCY_dom_sf"/>
</dbReference>
<comment type="cofactor">
    <cofactor evidence="3">
        <name>Zn(2+)</name>
        <dbReference type="ChEBI" id="CHEBI:29105"/>
    </cofactor>
    <text evidence="3">Binds 1 zinc ion per subunit.</text>
</comment>
<protein>
    <submittedName>
        <fullName evidence="6">Homocysteine S-methyltransferase</fullName>
    </submittedName>
</protein>
<dbReference type="AlphaFoldDB" id="A0A511MLW6"/>
<gene>
    <name evidence="6" type="ORF">NN4_61390</name>
</gene>
<dbReference type="PANTHER" id="PTHR11103">
    <property type="entry name" value="SLR1189 PROTEIN"/>
    <property type="match status" value="1"/>
</dbReference>
<name>A0A511MLW6_9NOCA</name>
<proteinExistence type="predicted"/>
<organism evidence="6 7">
    <name type="scientific">Nocardia ninae NBRC 108245</name>
    <dbReference type="NCBI Taxonomy" id="1210091"/>
    <lineage>
        <taxon>Bacteria</taxon>
        <taxon>Bacillati</taxon>
        <taxon>Actinomycetota</taxon>
        <taxon>Actinomycetes</taxon>
        <taxon>Mycobacteriales</taxon>
        <taxon>Nocardiaceae</taxon>
        <taxon>Nocardia</taxon>
    </lineage>
</organism>
<dbReference type="EMBL" id="BJXA01000054">
    <property type="protein sequence ID" value="GEM41620.1"/>
    <property type="molecule type" value="Genomic_DNA"/>
</dbReference>
<feature type="domain" description="Hcy-binding" evidence="5">
    <location>
        <begin position="1"/>
        <end position="298"/>
    </location>
</feature>
<feature type="binding site" evidence="3 4">
    <location>
        <position position="284"/>
    </location>
    <ligand>
        <name>Zn(2+)</name>
        <dbReference type="ChEBI" id="CHEBI:29105"/>
    </ligand>
</feature>
<keyword evidence="2 4" id="KW-0808">Transferase</keyword>
<keyword evidence="1 4" id="KW-0489">Methyltransferase</keyword>
<feature type="binding site" evidence="3 4">
    <location>
        <position position="212"/>
    </location>
    <ligand>
        <name>Zn(2+)</name>
        <dbReference type="ChEBI" id="CHEBI:29105"/>
    </ligand>
</feature>
<dbReference type="PROSITE" id="PS50970">
    <property type="entry name" value="HCY"/>
    <property type="match status" value="1"/>
</dbReference>
<dbReference type="GO" id="GO:0032259">
    <property type="term" value="P:methylation"/>
    <property type="evidence" value="ECO:0007669"/>
    <property type="project" value="UniProtKB-KW"/>
</dbReference>
<feature type="binding site" evidence="3 4">
    <location>
        <position position="283"/>
    </location>
    <ligand>
        <name>Zn(2+)</name>
        <dbReference type="ChEBI" id="CHEBI:29105"/>
    </ligand>
</feature>
<dbReference type="OrthoDB" id="9803687at2"/>
<evidence type="ECO:0000259" key="5">
    <source>
        <dbReference type="PROSITE" id="PS50970"/>
    </source>
</evidence>
<keyword evidence="3 4" id="KW-0862">Zinc</keyword>
<dbReference type="Gene3D" id="3.20.20.330">
    <property type="entry name" value="Homocysteine-binding-like domain"/>
    <property type="match status" value="1"/>
</dbReference>
<dbReference type="InterPro" id="IPR003726">
    <property type="entry name" value="HCY_dom"/>
</dbReference>
<dbReference type="SUPFAM" id="SSF82282">
    <property type="entry name" value="Homocysteine S-methyltransferase"/>
    <property type="match status" value="1"/>
</dbReference>
<evidence type="ECO:0000313" key="7">
    <source>
        <dbReference type="Proteomes" id="UP000321424"/>
    </source>
</evidence>
<dbReference type="GO" id="GO:0008168">
    <property type="term" value="F:methyltransferase activity"/>
    <property type="evidence" value="ECO:0007669"/>
    <property type="project" value="UniProtKB-UniRule"/>
</dbReference>
<dbReference type="GO" id="GO:0009086">
    <property type="term" value="P:methionine biosynthetic process"/>
    <property type="evidence" value="ECO:0007669"/>
    <property type="project" value="InterPro"/>
</dbReference>
<sequence length="304" mass="32140">MTNSAATQGFQLLDGGNASELQRAGLPVRPPWWTSAALLTDANRRVLQSVHEAYLAAGAQVITANTFRANLRALSRTKLDDAGRAWIVHAAVGVAQAARKQAGVLDARIAGSIGPVEDCYRPDLVPSDEELRAEHGWLVRELSRAGVDLFLIETMNTIREARIALAQVLSAGGRAWVSFVCADDATLLSGEPLTGAVHAVSRDGAEAVLVNCTSPHGTEVALKALCRGRSGLIGAYPNIEDRTGLPAYEHVDRAVPPGFAPDEFAELVARWCADYGLDIIGGCCGTSPDHLAAAKRLLSTAVTT</sequence>
<dbReference type="PIRSF" id="PIRSF037505">
    <property type="entry name" value="Betaine_HMT"/>
    <property type="match status" value="1"/>
</dbReference>
<dbReference type="Proteomes" id="UP000321424">
    <property type="component" value="Unassembled WGS sequence"/>
</dbReference>
<dbReference type="InterPro" id="IPR017226">
    <property type="entry name" value="BHMT-like"/>
</dbReference>
<dbReference type="GO" id="GO:0008270">
    <property type="term" value="F:zinc ion binding"/>
    <property type="evidence" value="ECO:0007669"/>
    <property type="project" value="InterPro"/>
</dbReference>
<evidence type="ECO:0000313" key="6">
    <source>
        <dbReference type="EMBL" id="GEM41620.1"/>
    </source>
</evidence>